<name>A0ABN2A0T7_9ACTN</name>
<dbReference type="SUPFAM" id="SSF51695">
    <property type="entry name" value="PLC-like phosphodiesterases"/>
    <property type="match status" value="1"/>
</dbReference>
<dbReference type="Proteomes" id="UP001500443">
    <property type="component" value="Unassembled WGS sequence"/>
</dbReference>
<evidence type="ECO:0000259" key="1">
    <source>
        <dbReference type="PROSITE" id="PS51704"/>
    </source>
</evidence>
<accession>A0ABN2A0T7</accession>
<dbReference type="CDD" id="cd08556">
    <property type="entry name" value="GDPD"/>
    <property type="match status" value="1"/>
</dbReference>
<gene>
    <name evidence="2" type="ORF">GCM10009802_63830</name>
</gene>
<evidence type="ECO:0000313" key="2">
    <source>
        <dbReference type="EMBL" id="GAA1508672.1"/>
    </source>
</evidence>
<dbReference type="PANTHER" id="PTHR46211:SF1">
    <property type="entry name" value="GLYCEROPHOSPHODIESTER PHOSPHODIESTERASE, CYTOPLASMIC"/>
    <property type="match status" value="1"/>
</dbReference>
<dbReference type="Pfam" id="PF03009">
    <property type="entry name" value="GDPD"/>
    <property type="match status" value="1"/>
</dbReference>
<organism evidence="2 3">
    <name type="scientific">Streptomyces synnematoformans</name>
    <dbReference type="NCBI Taxonomy" id="415721"/>
    <lineage>
        <taxon>Bacteria</taxon>
        <taxon>Bacillati</taxon>
        <taxon>Actinomycetota</taxon>
        <taxon>Actinomycetes</taxon>
        <taxon>Kitasatosporales</taxon>
        <taxon>Streptomycetaceae</taxon>
        <taxon>Streptomyces</taxon>
    </lineage>
</organism>
<dbReference type="EMBL" id="BAAAPF010000428">
    <property type="protein sequence ID" value="GAA1508672.1"/>
    <property type="molecule type" value="Genomic_DNA"/>
</dbReference>
<dbReference type="PROSITE" id="PS51704">
    <property type="entry name" value="GP_PDE"/>
    <property type="match status" value="1"/>
</dbReference>
<protein>
    <submittedName>
        <fullName evidence="2">Glycerophosphodiester phosphodiesterase</fullName>
    </submittedName>
</protein>
<keyword evidence="3" id="KW-1185">Reference proteome</keyword>
<feature type="domain" description="GP-PDE" evidence="1">
    <location>
        <begin position="9"/>
        <end position="230"/>
    </location>
</feature>
<dbReference type="RefSeq" id="WP_027754929.1">
    <property type="nucleotide sequence ID" value="NZ_BAAAPF010000428.1"/>
</dbReference>
<sequence length="232" mass="25281">MTAPAPARTLAVAHRGDPYVVRENTLGSLRSAVAAGADAVEFDVRLTGDGVPVLLHDRTLQRLWGQEATLASLSYAEVQERSGGGIPTLREALKIMAESPGVRSFIDLPDPAAAEPTIAEVLESDAAARTYYCGGTAALLTIRAAYPAAEIALTCSSPVPYRAGLLRRLRPQWLNYRFGLLDEATVREDHEAGYRVSCWTVDWPRNWRRLTAMGVDAITSNRIRGLRRHLGS</sequence>
<dbReference type="InterPro" id="IPR030395">
    <property type="entry name" value="GP_PDE_dom"/>
</dbReference>
<dbReference type="InterPro" id="IPR017946">
    <property type="entry name" value="PLC-like_Pdiesterase_TIM-brl"/>
</dbReference>
<evidence type="ECO:0000313" key="3">
    <source>
        <dbReference type="Proteomes" id="UP001500443"/>
    </source>
</evidence>
<reference evidence="2 3" key="1">
    <citation type="journal article" date="2019" name="Int. J. Syst. Evol. Microbiol.">
        <title>The Global Catalogue of Microorganisms (GCM) 10K type strain sequencing project: providing services to taxonomists for standard genome sequencing and annotation.</title>
        <authorList>
            <consortium name="The Broad Institute Genomics Platform"/>
            <consortium name="The Broad Institute Genome Sequencing Center for Infectious Disease"/>
            <person name="Wu L."/>
            <person name="Ma J."/>
        </authorList>
    </citation>
    <scope>NUCLEOTIDE SEQUENCE [LARGE SCALE GENOMIC DNA]</scope>
    <source>
        <strain evidence="2 3">JCM 15481</strain>
    </source>
</reference>
<dbReference type="PANTHER" id="PTHR46211">
    <property type="entry name" value="GLYCEROPHOSPHORYL DIESTER PHOSPHODIESTERASE"/>
    <property type="match status" value="1"/>
</dbReference>
<dbReference type="Gene3D" id="3.20.20.190">
    <property type="entry name" value="Phosphatidylinositol (PI) phosphodiesterase"/>
    <property type="match status" value="1"/>
</dbReference>
<comment type="caution">
    <text evidence="2">The sequence shown here is derived from an EMBL/GenBank/DDBJ whole genome shotgun (WGS) entry which is preliminary data.</text>
</comment>
<proteinExistence type="predicted"/>